<dbReference type="PANTHER" id="PTHR46890:SF48">
    <property type="entry name" value="RNA-DIRECTED DNA POLYMERASE"/>
    <property type="match status" value="1"/>
</dbReference>
<dbReference type="AlphaFoldDB" id="A0AAV9FLR1"/>
<dbReference type="Pfam" id="PF00078">
    <property type="entry name" value="RVT_1"/>
    <property type="match status" value="1"/>
</dbReference>
<evidence type="ECO:0000259" key="1">
    <source>
        <dbReference type="PROSITE" id="PS50878"/>
    </source>
</evidence>
<dbReference type="InterPro" id="IPR043502">
    <property type="entry name" value="DNA/RNA_pol_sf"/>
</dbReference>
<name>A0AAV9FLR1_ACOCL</name>
<organism evidence="2 3">
    <name type="scientific">Acorus calamus</name>
    <name type="common">Sweet flag</name>
    <dbReference type="NCBI Taxonomy" id="4465"/>
    <lineage>
        <taxon>Eukaryota</taxon>
        <taxon>Viridiplantae</taxon>
        <taxon>Streptophyta</taxon>
        <taxon>Embryophyta</taxon>
        <taxon>Tracheophyta</taxon>
        <taxon>Spermatophyta</taxon>
        <taxon>Magnoliopsida</taxon>
        <taxon>Liliopsida</taxon>
        <taxon>Acoraceae</taxon>
        <taxon>Acorus</taxon>
    </lineage>
</organism>
<keyword evidence="3" id="KW-1185">Reference proteome</keyword>
<dbReference type="Proteomes" id="UP001180020">
    <property type="component" value="Unassembled WGS sequence"/>
</dbReference>
<evidence type="ECO:0000313" key="2">
    <source>
        <dbReference type="EMBL" id="KAK1325582.1"/>
    </source>
</evidence>
<dbReference type="PANTHER" id="PTHR46890">
    <property type="entry name" value="NON-LTR RETROLELEMENT REVERSE TRANSCRIPTASE-LIKE PROTEIN-RELATED"/>
    <property type="match status" value="1"/>
</dbReference>
<dbReference type="InterPro" id="IPR052343">
    <property type="entry name" value="Retrotransposon-Effector_Assoc"/>
</dbReference>
<comment type="caution">
    <text evidence="2">The sequence shown here is derived from an EMBL/GenBank/DDBJ whole genome shotgun (WGS) entry which is preliminary data.</text>
</comment>
<dbReference type="SUPFAM" id="SSF56672">
    <property type="entry name" value="DNA/RNA polymerases"/>
    <property type="match status" value="1"/>
</dbReference>
<reference evidence="2" key="2">
    <citation type="submission" date="2023-06" db="EMBL/GenBank/DDBJ databases">
        <authorList>
            <person name="Ma L."/>
            <person name="Liu K.-W."/>
            <person name="Li Z."/>
            <person name="Hsiao Y.-Y."/>
            <person name="Qi Y."/>
            <person name="Fu T."/>
            <person name="Tang G."/>
            <person name="Zhang D."/>
            <person name="Sun W.-H."/>
            <person name="Liu D.-K."/>
            <person name="Li Y."/>
            <person name="Chen G.-Z."/>
            <person name="Liu X.-D."/>
            <person name="Liao X.-Y."/>
            <person name="Jiang Y.-T."/>
            <person name="Yu X."/>
            <person name="Hao Y."/>
            <person name="Huang J."/>
            <person name="Zhao X.-W."/>
            <person name="Ke S."/>
            <person name="Chen Y.-Y."/>
            <person name="Wu W.-L."/>
            <person name="Hsu J.-L."/>
            <person name="Lin Y.-F."/>
            <person name="Huang M.-D."/>
            <person name="Li C.-Y."/>
            <person name="Huang L."/>
            <person name="Wang Z.-W."/>
            <person name="Zhao X."/>
            <person name="Zhong W.-Y."/>
            <person name="Peng D.-H."/>
            <person name="Ahmad S."/>
            <person name="Lan S."/>
            <person name="Zhang J.-S."/>
            <person name="Tsai W.-C."/>
            <person name="Van De Peer Y."/>
            <person name="Liu Z.-J."/>
        </authorList>
    </citation>
    <scope>NUCLEOTIDE SEQUENCE</scope>
    <source>
        <strain evidence="2">CP</strain>
        <tissue evidence="2">Leaves</tissue>
    </source>
</reference>
<reference evidence="2" key="1">
    <citation type="journal article" date="2023" name="Nat. Commun.">
        <title>Diploid and tetraploid genomes of Acorus and the evolution of monocots.</title>
        <authorList>
            <person name="Ma L."/>
            <person name="Liu K.W."/>
            <person name="Li Z."/>
            <person name="Hsiao Y.Y."/>
            <person name="Qi Y."/>
            <person name="Fu T."/>
            <person name="Tang G.D."/>
            <person name="Zhang D."/>
            <person name="Sun W.H."/>
            <person name="Liu D.K."/>
            <person name="Li Y."/>
            <person name="Chen G.Z."/>
            <person name="Liu X.D."/>
            <person name="Liao X.Y."/>
            <person name="Jiang Y.T."/>
            <person name="Yu X."/>
            <person name="Hao Y."/>
            <person name="Huang J."/>
            <person name="Zhao X.W."/>
            <person name="Ke S."/>
            <person name="Chen Y.Y."/>
            <person name="Wu W.L."/>
            <person name="Hsu J.L."/>
            <person name="Lin Y.F."/>
            <person name="Huang M.D."/>
            <person name="Li C.Y."/>
            <person name="Huang L."/>
            <person name="Wang Z.W."/>
            <person name="Zhao X."/>
            <person name="Zhong W.Y."/>
            <person name="Peng D.H."/>
            <person name="Ahmad S."/>
            <person name="Lan S."/>
            <person name="Zhang J.S."/>
            <person name="Tsai W.C."/>
            <person name="Van de Peer Y."/>
            <person name="Liu Z.J."/>
        </authorList>
    </citation>
    <scope>NUCLEOTIDE SEQUENCE</scope>
    <source>
        <strain evidence="2">CP</strain>
    </source>
</reference>
<feature type="domain" description="Reverse transcriptase" evidence="1">
    <location>
        <begin position="134"/>
        <end position="391"/>
    </location>
</feature>
<gene>
    <name evidence="2" type="ORF">QJS10_CPA01g01533</name>
</gene>
<dbReference type="CDD" id="cd01650">
    <property type="entry name" value="RT_nLTR_like"/>
    <property type="match status" value="1"/>
</dbReference>
<protein>
    <recommendedName>
        <fullName evidence="1">Reverse transcriptase domain-containing protein</fullName>
    </recommendedName>
</protein>
<proteinExistence type="predicted"/>
<dbReference type="PROSITE" id="PS50878">
    <property type="entry name" value="RT_POL"/>
    <property type="match status" value="1"/>
</dbReference>
<dbReference type="InterPro" id="IPR000477">
    <property type="entry name" value="RT_dom"/>
</dbReference>
<evidence type="ECO:0000313" key="3">
    <source>
        <dbReference type="Proteomes" id="UP001180020"/>
    </source>
</evidence>
<sequence>MRFVMPMKNWEDVLPTLEGSPSSIIVLMLVIFRIYRGVFEQVIKQAWVRNFNGSPMYVLVKKLQYLKSVLKEWNRDTYARVASNTIGKVRLEDGSLSKDPEVIKDHAKEERSDPIPVLQPSVRLSIDDCQSLSKPIKEQEIKDALFSAKSLCSLRPYGFPARVISLCNTVYETITKILAVRLQCVLPKLIFPQQSAFVKGRNIVHSTMLAHELVQYMNSPSPKGRACIKVDLRKVFDSVRWDFLKEVLRSLNFPASWIQLILQCVQTASFSVLVNGSPVGFFQSKCGLRQGDPLSPLLFVLVMNALSYSIEAYVQANKLGRFIKSPNNISHLIFADDLIVFTDCSLSSAMELQYLFSSFSKASGLQLNSEKSQLFYTSNAELLVERLGIPLSTLPIQHLGLPLQSGYLSNTTSR</sequence>
<dbReference type="EMBL" id="JAUJYO010000001">
    <property type="protein sequence ID" value="KAK1325582.1"/>
    <property type="molecule type" value="Genomic_DNA"/>
</dbReference>
<accession>A0AAV9FLR1</accession>